<name>A0A916QKH2_9LACO</name>
<dbReference type="InterPro" id="IPR004776">
    <property type="entry name" value="Mem_transp_PIN-like"/>
</dbReference>
<evidence type="ECO:0000313" key="10">
    <source>
        <dbReference type="Proteomes" id="UP000677218"/>
    </source>
</evidence>
<keyword evidence="6 8" id="KW-1133">Transmembrane helix</keyword>
<feature type="transmembrane region" description="Helical" evidence="8">
    <location>
        <begin position="235"/>
        <end position="256"/>
    </location>
</feature>
<sequence>MDILLEVLKSIFPIVVIVVIGYVLSQLKWFKDSFAGDISKLIMKIALPASIFTSVVSRLTASQLTSFAEGLLISGAAVVISYLLAFILVKLLKVRPGRRGIFINTFANANTIFIGMPLNIALFGSKATTFFLVYYVINTVSTWAFGAFLITNDPMETAQAKKNSRRGMLKKVFSPPLIAFLIAMVFVLLNIKLPDAITTTTQYLGNLVTPLALIYIGIVLSNAGLKSLRIDRDTAVALIGKFILAPVAMISMLLVVKRLGINLPAVERSTFIMQSAVPALTVLPVLANDGKGDVRYATNIVAISTILFVVVAPIVMLIINVL</sequence>
<dbReference type="Pfam" id="PF03547">
    <property type="entry name" value="Mem_trans"/>
    <property type="match status" value="1"/>
</dbReference>
<keyword evidence="5 8" id="KW-0812">Transmembrane</keyword>
<dbReference type="Gene3D" id="1.20.1530.20">
    <property type="match status" value="1"/>
</dbReference>
<dbReference type="RefSeq" id="WP_212781309.1">
    <property type="nucleotide sequence ID" value="NZ_BMAY01000014.1"/>
</dbReference>
<comment type="subcellular location">
    <subcellularLocation>
        <location evidence="1">Cell membrane</location>
        <topology evidence="1">Multi-pass membrane protein</topology>
    </subcellularLocation>
</comment>
<proteinExistence type="inferred from homology"/>
<feature type="transmembrane region" description="Helical" evidence="8">
    <location>
        <begin position="203"/>
        <end position="223"/>
    </location>
</feature>
<keyword evidence="7 8" id="KW-0472">Membrane</keyword>
<evidence type="ECO:0000256" key="4">
    <source>
        <dbReference type="ARBA" id="ARBA00022475"/>
    </source>
</evidence>
<feature type="transmembrane region" description="Helical" evidence="8">
    <location>
        <begin position="130"/>
        <end position="151"/>
    </location>
</feature>
<dbReference type="EMBL" id="BMAY01000014">
    <property type="protein sequence ID" value="GFZ27627.1"/>
    <property type="molecule type" value="Genomic_DNA"/>
</dbReference>
<comment type="caution">
    <text evidence="9">The sequence shown here is derived from an EMBL/GenBank/DDBJ whole genome shotgun (WGS) entry which is preliminary data.</text>
</comment>
<dbReference type="InterPro" id="IPR038770">
    <property type="entry name" value="Na+/solute_symporter_sf"/>
</dbReference>
<evidence type="ECO:0000256" key="1">
    <source>
        <dbReference type="ARBA" id="ARBA00004651"/>
    </source>
</evidence>
<evidence type="ECO:0000256" key="8">
    <source>
        <dbReference type="SAM" id="Phobius"/>
    </source>
</evidence>
<keyword evidence="10" id="KW-1185">Reference proteome</keyword>
<evidence type="ECO:0000256" key="7">
    <source>
        <dbReference type="ARBA" id="ARBA00023136"/>
    </source>
</evidence>
<comment type="similarity">
    <text evidence="2">Belongs to the auxin efflux carrier (TC 2.A.69) family.</text>
</comment>
<feature type="transmembrane region" description="Helical" evidence="8">
    <location>
        <begin position="101"/>
        <end position="124"/>
    </location>
</feature>
<evidence type="ECO:0000256" key="3">
    <source>
        <dbReference type="ARBA" id="ARBA00022448"/>
    </source>
</evidence>
<dbReference type="PANTHER" id="PTHR36838:SF1">
    <property type="entry name" value="SLR1864 PROTEIN"/>
    <property type="match status" value="1"/>
</dbReference>
<reference evidence="9" key="1">
    <citation type="submission" date="2020-08" db="EMBL/GenBank/DDBJ databases">
        <title>Taxonomic study for Lactobacillus species isolated from hardwood bark.</title>
        <authorList>
            <person name="Tohno M."/>
            <person name="Tanizawa Y."/>
        </authorList>
    </citation>
    <scope>NUCLEOTIDE SEQUENCE</scope>
    <source>
        <strain evidence="9">B40</strain>
    </source>
</reference>
<feature type="transmembrane region" description="Helical" evidence="8">
    <location>
        <begin position="299"/>
        <end position="319"/>
    </location>
</feature>
<evidence type="ECO:0000313" key="9">
    <source>
        <dbReference type="EMBL" id="GFZ27627.1"/>
    </source>
</evidence>
<evidence type="ECO:0000256" key="6">
    <source>
        <dbReference type="ARBA" id="ARBA00022989"/>
    </source>
</evidence>
<dbReference type="Proteomes" id="UP000677218">
    <property type="component" value="Unassembled WGS sequence"/>
</dbReference>
<accession>A0A916QKH2</accession>
<feature type="transmembrane region" description="Helical" evidence="8">
    <location>
        <begin position="172"/>
        <end position="191"/>
    </location>
</feature>
<feature type="transmembrane region" description="Helical" evidence="8">
    <location>
        <begin position="12"/>
        <end position="29"/>
    </location>
</feature>
<organism evidence="9 10">
    <name type="scientific">Lactobacillus corticis</name>
    <dbReference type="NCBI Taxonomy" id="2201249"/>
    <lineage>
        <taxon>Bacteria</taxon>
        <taxon>Bacillati</taxon>
        <taxon>Bacillota</taxon>
        <taxon>Bacilli</taxon>
        <taxon>Lactobacillales</taxon>
        <taxon>Lactobacillaceae</taxon>
        <taxon>Lactobacillus</taxon>
    </lineage>
</organism>
<feature type="transmembrane region" description="Helical" evidence="8">
    <location>
        <begin position="67"/>
        <end position="89"/>
    </location>
</feature>
<keyword evidence="4" id="KW-1003">Cell membrane</keyword>
<dbReference type="GO" id="GO:0005886">
    <property type="term" value="C:plasma membrane"/>
    <property type="evidence" value="ECO:0007669"/>
    <property type="project" value="UniProtKB-SubCell"/>
</dbReference>
<protein>
    <submittedName>
        <fullName evidence="9">Malate permease</fullName>
    </submittedName>
</protein>
<feature type="transmembrane region" description="Helical" evidence="8">
    <location>
        <begin position="268"/>
        <end position="287"/>
    </location>
</feature>
<evidence type="ECO:0000256" key="5">
    <source>
        <dbReference type="ARBA" id="ARBA00022692"/>
    </source>
</evidence>
<dbReference type="AlphaFoldDB" id="A0A916QKH2"/>
<evidence type="ECO:0000256" key="2">
    <source>
        <dbReference type="ARBA" id="ARBA00010145"/>
    </source>
</evidence>
<dbReference type="GO" id="GO:0055085">
    <property type="term" value="P:transmembrane transport"/>
    <property type="evidence" value="ECO:0007669"/>
    <property type="project" value="InterPro"/>
</dbReference>
<dbReference type="PANTHER" id="PTHR36838">
    <property type="entry name" value="AUXIN EFFLUX CARRIER FAMILY PROTEIN"/>
    <property type="match status" value="1"/>
</dbReference>
<keyword evidence="3" id="KW-0813">Transport</keyword>
<gene>
    <name evidence="9" type="primary">mleP</name>
    <name evidence="9" type="ORF">LCB40_15070</name>
</gene>